<reference evidence="4 5" key="1">
    <citation type="journal article" date="2017" name="Gigascience">
        <title>Genome sequence of the small brown planthopper, Laodelphax striatellus.</title>
        <authorList>
            <person name="Zhu J."/>
            <person name="Jiang F."/>
            <person name="Wang X."/>
            <person name="Yang P."/>
            <person name="Bao Y."/>
            <person name="Zhao W."/>
            <person name="Wang W."/>
            <person name="Lu H."/>
            <person name="Wang Q."/>
            <person name="Cui N."/>
            <person name="Li J."/>
            <person name="Chen X."/>
            <person name="Luo L."/>
            <person name="Yu J."/>
            <person name="Kang L."/>
            <person name="Cui F."/>
        </authorList>
    </citation>
    <scope>NUCLEOTIDE SEQUENCE [LARGE SCALE GENOMIC DNA]</scope>
    <source>
        <strain evidence="4">Lst14</strain>
    </source>
</reference>
<protein>
    <submittedName>
        <fullName evidence="4">Uncharacterized protein</fullName>
    </submittedName>
</protein>
<keyword evidence="2" id="KW-1133">Transmembrane helix</keyword>
<keyword evidence="5" id="KW-1185">Reference proteome</keyword>
<feature type="compositionally biased region" description="Low complexity" evidence="1">
    <location>
        <begin position="173"/>
        <end position="182"/>
    </location>
</feature>
<dbReference type="InParanoid" id="A0A482XS93"/>
<feature type="compositionally biased region" description="Acidic residues" evidence="1">
    <location>
        <begin position="238"/>
        <end position="254"/>
    </location>
</feature>
<feature type="chain" id="PRO_5019799973" evidence="3">
    <location>
        <begin position="22"/>
        <end position="343"/>
    </location>
</feature>
<dbReference type="OrthoDB" id="10448495at2759"/>
<feature type="compositionally biased region" description="Basic residues" evidence="1">
    <location>
        <begin position="261"/>
        <end position="283"/>
    </location>
</feature>
<evidence type="ECO:0000256" key="1">
    <source>
        <dbReference type="SAM" id="MobiDB-lite"/>
    </source>
</evidence>
<proteinExistence type="predicted"/>
<accession>A0A482XS93</accession>
<feature type="compositionally biased region" description="Acidic residues" evidence="1">
    <location>
        <begin position="193"/>
        <end position="229"/>
    </location>
</feature>
<gene>
    <name evidence="4" type="ORF">LSTR_LSTR010292</name>
</gene>
<feature type="region of interest" description="Disordered" evidence="1">
    <location>
        <begin position="163"/>
        <end position="283"/>
    </location>
</feature>
<name>A0A482XS93_LAOST</name>
<feature type="transmembrane region" description="Helical" evidence="2">
    <location>
        <begin position="320"/>
        <end position="340"/>
    </location>
</feature>
<feature type="transmembrane region" description="Helical" evidence="2">
    <location>
        <begin position="294"/>
        <end position="314"/>
    </location>
</feature>
<dbReference type="Proteomes" id="UP000291343">
    <property type="component" value="Unassembled WGS sequence"/>
</dbReference>
<sequence>MITMDAVRVAWTLSLFVRVFGLEQEAASTWSSPRQGRPASFTDLNNRRAFKFLPGERRISSEISFQNVANDHFGVHPRRRIHNYTKLSMVPTEKIITSSVFLDHSTQIPSHLANVFTPNPLAVTNNDYDDDQQLIYVSSSSPTQDSVVATPHPYVSTSVVKYHPSTISPPSPSSSTVKPPVKNLVKETRKEDSEEEDEDEDEEDDDDEDDDDDDDDDDEDEEEEEDSEETHDTSIKDSEEDLATDETKDDDSGYDDGSYSPKKKKGKKKKKKGGKKKKKKGQFKMKHLKKLKKYMFPLLLAYKLKFFTLIPLMLGGLVLIVGTTGFAGFFFALFAIGLSLQKH</sequence>
<evidence type="ECO:0000256" key="2">
    <source>
        <dbReference type="SAM" id="Phobius"/>
    </source>
</evidence>
<keyword evidence="2" id="KW-0812">Transmembrane</keyword>
<organism evidence="4 5">
    <name type="scientific">Laodelphax striatellus</name>
    <name type="common">Small brown planthopper</name>
    <name type="synonym">Delphax striatella</name>
    <dbReference type="NCBI Taxonomy" id="195883"/>
    <lineage>
        <taxon>Eukaryota</taxon>
        <taxon>Metazoa</taxon>
        <taxon>Ecdysozoa</taxon>
        <taxon>Arthropoda</taxon>
        <taxon>Hexapoda</taxon>
        <taxon>Insecta</taxon>
        <taxon>Pterygota</taxon>
        <taxon>Neoptera</taxon>
        <taxon>Paraneoptera</taxon>
        <taxon>Hemiptera</taxon>
        <taxon>Auchenorrhyncha</taxon>
        <taxon>Fulgoroidea</taxon>
        <taxon>Delphacidae</taxon>
        <taxon>Criomorphinae</taxon>
        <taxon>Laodelphax</taxon>
    </lineage>
</organism>
<keyword evidence="2" id="KW-0472">Membrane</keyword>
<feature type="signal peptide" evidence="3">
    <location>
        <begin position="1"/>
        <end position="21"/>
    </location>
</feature>
<dbReference type="EMBL" id="QKKF02002576">
    <property type="protein sequence ID" value="RZF48329.1"/>
    <property type="molecule type" value="Genomic_DNA"/>
</dbReference>
<evidence type="ECO:0000313" key="5">
    <source>
        <dbReference type="Proteomes" id="UP000291343"/>
    </source>
</evidence>
<dbReference type="STRING" id="195883.A0A482XS93"/>
<evidence type="ECO:0000313" key="4">
    <source>
        <dbReference type="EMBL" id="RZF48329.1"/>
    </source>
</evidence>
<comment type="caution">
    <text evidence="4">The sequence shown here is derived from an EMBL/GenBank/DDBJ whole genome shotgun (WGS) entry which is preliminary data.</text>
</comment>
<dbReference type="AlphaFoldDB" id="A0A482XS93"/>
<keyword evidence="3" id="KW-0732">Signal</keyword>
<evidence type="ECO:0000256" key="3">
    <source>
        <dbReference type="SAM" id="SignalP"/>
    </source>
</evidence>